<feature type="coiled-coil region" evidence="2">
    <location>
        <begin position="161"/>
        <end position="188"/>
    </location>
</feature>
<protein>
    <submittedName>
        <fullName evidence="3">Phage shock protein PspA</fullName>
    </submittedName>
</protein>
<comment type="caution">
    <text evidence="3">The sequence shown here is derived from an EMBL/GenBank/DDBJ whole genome shotgun (WGS) entry which is preliminary data.</text>
</comment>
<dbReference type="Proteomes" id="UP001234343">
    <property type="component" value="Unassembled WGS sequence"/>
</dbReference>
<evidence type="ECO:0000256" key="1">
    <source>
        <dbReference type="ARBA" id="ARBA00043985"/>
    </source>
</evidence>
<dbReference type="EMBL" id="JAUCBP010000011">
    <property type="protein sequence ID" value="MDM7861435.1"/>
    <property type="molecule type" value="Genomic_DNA"/>
</dbReference>
<evidence type="ECO:0000313" key="4">
    <source>
        <dbReference type="Proteomes" id="UP001234343"/>
    </source>
</evidence>
<gene>
    <name evidence="3" type="primary">pspA</name>
    <name evidence="3" type="ORF">QTP81_12610</name>
</gene>
<dbReference type="InterPro" id="IPR014319">
    <property type="entry name" value="Phageshock_PspA"/>
</dbReference>
<name>A0ABT7SZ47_9ALTE</name>
<dbReference type="PANTHER" id="PTHR31088:SF6">
    <property type="entry name" value="PHAGE SHOCK PROTEIN A"/>
    <property type="match status" value="1"/>
</dbReference>
<evidence type="ECO:0000313" key="3">
    <source>
        <dbReference type="EMBL" id="MDM7861435.1"/>
    </source>
</evidence>
<dbReference type="Pfam" id="PF04012">
    <property type="entry name" value="PspA_IM30"/>
    <property type="match status" value="1"/>
</dbReference>
<reference evidence="3 4" key="1">
    <citation type="submission" date="2023-06" db="EMBL/GenBank/DDBJ databases">
        <title>Alteromonas sp. ASW11-36 isolated from intertidal sand.</title>
        <authorList>
            <person name="Li Y."/>
        </authorList>
    </citation>
    <scope>NUCLEOTIDE SEQUENCE [LARGE SCALE GENOMIC DNA]</scope>
    <source>
        <strain evidence="3 4">ASW11-36</strain>
    </source>
</reference>
<feature type="coiled-coil region" evidence="2">
    <location>
        <begin position="54"/>
        <end position="135"/>
    </location>
</feature>
<dbReference type="PANTHER" id="PTHR31088">
    <property type="entry name" value="MEMBRANE-ASSOCIATED PROTEIN VIPP1, CHLOROPLASTIC"/>
    <property type="match status" value="1"/>
</dbReference>
<dbReference type="RefSeq" id="WP_289365956.1">
    <property type="nucleotide sequence ID" value="NZ_JAUCBP010000011.1"/>
</dbReference>
<dbReference type="InterPro" id="IPR007157">
    <property type="entry name" value="PspA_VIPP1"/>
</dbReference>
<keyword evidence="2" id="KW-0175">Coiled coil</keyword>
<dbReference type="NCBIfam" id="TIGR02977">
    <property type="entry name" value="phageshock_pspA"/>
    <property type="match status" value="1"/>
</dbReference>
<organism evidence="3 4">
    <name type="scientific">Alteromonas arenosi</name>
    <dbReference type="NCBI Taxonomy" id="3055817"/>
    <lineage>
        <taxon>Bacteria</taxon>
        <taxon>Pseudomonadati</taxon>
        <taxon>Pseudomonadota</taxon>
        <taxon>Gammaproteobacteria</taxon>
        <taxon>Alteromonadales</taxon>
        <taxon>Alteromonadaceae</taxon>
        <taxon>Alteromonas/Salinimonas group</taxon>
        <taxon>Alteromonas</taxon>
    </lineage>
</organism>
<proteinExistence type="inferred from homology"/>
<comment type="similarity">
    <text evidence="1">Belongs to the PspA/Vipp/IM30 family.</text>
</comment>
<evidence type="ECO:0000256" key="2">
    <source>
        <dbReference type="SAM" id="Coils"/>
    </source>
</evidence>
<keyword evidence="4" id="KW-1185">Reference proteome</keyword>
<sequence>MGMFSRISDIVQANINAMLDKAEDPEKVIRLIIQEMEETLVEIRSVAAKNLAEQKQLDRQISGLQKQASNWQQKAQLAVDKQRDDLARAALTEKHSVESKVTALEEQKTQLDDLIKNIQEDTARLQSKLNEARTKQKSLVARKQNSAVRLQAKQSVNSNAVEDAVTRFEQYESRVEALEAQVDAFDIVPASSETVNLEQQFAQLEKDENVEAELAKLKAKFKKPASKATKSNAKAAA</sequence>
<accession>A0ABT7SZ47</accession>